<dbReference type="Proteomes" id="UP000005408">
    <property type="component" value="Unassembled WGS sequence"/>
</dbReference>
<dbReference type="RefSeq" id="XP_034306820.1">
    <property type="nucleotide sequence ID" value="XM_034450929.2"/>
</dbReference>
<dbReference type="OMA" id="VEKWPIS"/>
<name>A0A8W8LK23_MAGGI</name>
<dbReference type="KEGG" id="crg:109621053"/>
<dbReference type="GeneID" id="109621053"/>
<protein>
    <submittedName>
        <fullName evidence="1">Uncharacterized protein</fullName>
    </submittedName>
</protein>
<reference evidence="1" key="1">
    <citation type="submission" date="2022-08" db="UniProtKB">
        <authorList>
            <consortium name="EnsemblMetazoa"/>
        </authorList>
    </citation>
    <scope>IDENTIFICATION</scope>
    <source>
        <strain evidence="1">05x7-T-G4-1.051#20</strain>
    </source>
</reference>
<dbReference type="EnsemblMetazoa" id="G28626.1">
    <property type="protein sequence ID" value="G28626.1:cds"/>
    <property type="gene ID" value="G28626"/>
</dbReference>
<evidence type="ECO:0000313" key="1">
    <source>
        <dbReference type="EnsemblMetazoa" id="G28626.2:cds"/>
    </source>
</evidence>
<proteinExistence type="predicted"/>
<dbReference type="EnsemblMetazoa" id="G28626.2">
    <property type="protein sequence ID" value="G28626.2:cds"/>
    <property type="gene ID" value="G28626"/>
</dbReference>
<dbReference type="AlphaFoldDB" id="A0A8W8LK23"/>
<accession>A0A8W8LK23</accession>
<dbReference type="OrthoDB" id="6152990at2759"/>
<keyword evidence="2" id="KW-1185">Reference proteome</keyword>
<evidence type="ECO:0000313" key="2">
    <source>
        <dbReference type="Proteomes" id="UP000005408"/>
    </source>
</evidence>
<organism evidence="1 2">
    <name type="scientific">Magallana gigas</name>
    <name type="common">Pacific oyster</name>
    <name type="synonym">Crassostrea gigas</name>
    <dbReference type="NCBI Taxonomy" id="29159"/>
    <lineage>
        <taxon>Eukaryota</taxon>
        <taxon>Metazoa</taxon>
        <taxon>Spiralia</taxon>
        <taxon>Lophotrochozoa</taxon>
        <taxon>Mollusca</taxon>
        <taxon>Bivalvia</taxon>
        <taxon>Autobranchia</taxon>
        <taxon>Pteriomorphia</taxon>
        <taxon>Ostreida</taxon>
        <taxon>Ostreoidea</taxon>
        <taxon>Ostreidae</taxon>
        <taxon>Magallana</taxon>
    </lineage>
</organism>
<sequence>MEEFDLDKRIFKGLEGLDMLKFAIINLVSCNGTKSISFSEVSCDYEVLRDKTDRRTCFFPFQLIFNYGVSFLESLEKASSDDIKNMEPHMKKAVLRLNAFYKSIEYNQTCLKKVFDMKLKGEEMAATETDISITLAEHLLGKLAPGESYKIDNKAREKKSCRCGCKVTPVFDGTGIGHEQVWHGFIDIVFSSHLGIHSMANAVLDIEENISKKRRVDEQDETKNDDSPGGKTITEVKQALSENMLSQAIAQTIVFSLVQKQKHPEFLHHMIPNIVISPEKLEIMMYDSDNDVLLCSNPILLFNLDLPDDRTLIDETVLIIWMVLHYRIFCSGLNKANPYLLERCKSNFRQLVASKWDIYSKSLKSCVPGFPSVEKWPISELIQCGKKLKFESDDF</sequence>